<comment type="caution">
    <text evidence="1">The sequence shown here is derived from an EMBL/GenBank/DDBJ whole genome shotgun (WGS) entry which is preliminary data.</text>
</comment>
<name>A0A9K3H8G3_HELAN</name>
<reference evidence="1" key="2">
    <citation type="submission" date="2020-06" db="EMBL/GenBank/DDBJ databases">
        <title>Helianthus annuus Genome sequencing and assembly Release 2.</title>
        <authorList>
            <person name="Gouzy J."/>
            <person name="Langlade N."/>
            <person name="Munos S."/>
        </authorList>
    </citation>
    <scope>NUCLEOTIDE SEQUENCE</scope>
    <source>
        <tissue evidence="1">Leaves</tissue>
    </source>
</reference>
<protein>
    <submittedName>
        <fullName evidence="1">Uncharacterized protein</fullName>
    </submittedName>
</protein>
<dbReference type="Gramene" id="mRNA:HanXRQr2_Chr13g0566291">
    <property type="protein sequence ID" value="CDS:HanXRQr2_Chr13g0566291.1"/>
    <property type="gene ID" value="HanXRQr2_Chr13g0566291"/>
</dbReference>
<accession>A0A9K3H8G3</accession>
<keyword evidence="2" id="KW-1185">Reference proteome</keyword>
<gene>
    <name evidence="1" type="ORF">HanXRQr2_Chr13g0566291</name>
</gene>
<proteinExistence type="predicted"/>
<organism evidence="1 2">
    <name type="scientific">Helianthus annuus</name>
    <name type="common">Common sunflower</name>
    <dbReference type="NCBI Taxonomy" id="4232"/>
    <lineage>
        <taxon>Eukaryota</taxon>
        <taxon>Viridiplantae</taxon>
        <taxon>Streptophyta</taxon>
        <taxon>Embryophyta</taxon>
        <taxon>Tracheophyta</taxon>
        <taxon>Spermatophyta</taxon>
        <taxon>Magnoliopsida</taxon>
        <taxon>eudicotyledons</taxon>
        <taxon>Gunneridae</taxon>
        <taxon>Pentapetalae</taxon>
        <taxon>asterids</taxon>
        <taxon>campanulids</taxon>
        <taxon>Asterales</taxon>
        <taxon>Asteraceae</taxon>
        <taxon>Asteroideae</taxon>
        <taxon>Heliantheae alliance</taxon>
        <taxon>Heliantheae</taxon>
        <taxon>Helianthus</taxon>
    </lineage>
</organism>
<evidence type="ECO:0000313" key="1">
    <source>
        <dbReference type="EMBL" id="KAF5771552.1"/>
    </source>
</evidence>
<dbReference type="Proteomes" id="UP000215914">
    <property type="component" value="Unassembled WGS sequence"/>
</dbReference>
<sequence length="51" mass="5851">MHDQRCGSGHWRLRKHDFRVCGEIGLYELVGFCVNKIRVCACKVDLGKNVC</sequence>
<evidence type="ECO:0000313" key="2">
    <source>
        <dbReference type="Proteomes" id="UP000215914"/>
    </source>
</evidence>
<dbReference type="AlphaFoldDB" id="A0A9K3H8G3"/>
<dbReference type="EMBL" id="MNCJ02000328">
    <property type="protein sequence ID" value="KAF5771552.1"/>
    <property type="molecule type" value="Genomic_DNA"/>
</dbReference>
<reference evidence="1" key="1">
    <citation type="journal article" date="2017" name="Nature">
        <title>The sunflower genome provides insights into oil metabolism, flowering and Asterid evolution.</title>
        <authorList>
            <person name="Badouin H."/>
            <person name="Gouzy J."/>
            <person name="Grassa C.J."/>
            <person name="Murat F."/>
            <person name="Staton S.E."/>
            <person name="Cottret L."/>
            <person name="Lelandais-Briere C."/>
            <person name="Owens G.L."/>
            <person name="Carrere S."/>
            <person name="Mayjonade B."/>
            <person name="Legrand L."/>
            <person name="Gill N."/>
            <person name="Kane N.C."/>
            <person name="Bowers J.E."/>
            <person name="Hubner S."/>
            <person name="Bellec A."/>
            <person name="Berard A."/>
            <person name="Berges H."/>
            <person name="Blanchet N."/>
            <person name="Boniface M.C."/>
            <person name="Brunel D."/>
            <person name="Catrice O."/>
            <person name="Chaidir N."/>
            <person name="Claudel C."/>
            <person name="Donnadieu C."/>
            <person name="Faraut T."/>
            <person name="Fievet G."/>
            <person name="Helmstetter N."/>
            <person name="King M."/>
            <person name="Knapp S.J."/>
            <person name="Lai Z."/>
            <person name="Le Paslier M.C."/>
            <person name="Lippi Y."/>
            <person name="Lorenzon L."/>
            <person name="Mandel J.R."/>
            <person name="Marage G."/>
            <person name="Marchand G."/>
            <person name="Marquand E."/>
            <person name="Bret-Mestries E."/>
            <person name="Morien E."/>
            <person name="Nambeesan S."/>
            <person name="Nguyen T."/>
            <person name="Pegot-Espagnet P."/>
            <person name="Pouilly N."/>
            <person name="Raftis F."/>
            <person name="Sallet E."/>
            <person name="Schiex T."/>
            <person name="Thomas J."/>
            <person name="Vandecasteele C."/>
            <person name="Vares D."/>
            <person name="Vear F."/>
            <person name="Vautrin S."/>
            <person name="Crespi M."/>
            <person name="Mangin B."/>
            <person name="Burke J.M."/>
            <person name="Salse J."/>
            <person name="Munos S."/>
            <person name="Vincourt P."/>
            <person name="Rieseberg L.H."/>
            <person name="Langlade N.B."/>
        </authorList>
    </citation>
    <scope>NUCLEOTIDE SEQUENCE</scope>
    <source>
        <tissue evidence="1">Leaves</tissue>
    </source>
</reference>